<sequence>MQDAASPFADNARADVILRSSDEVRFRVSKLVLVLAIASPDMLAGAADETYHGLPVVPMAEAATTLDLLLDVATPSAHPTRTAARAALRVPLPEVASSPAVNLLSSGLITLIQYHPACGVAAP</sequence>
<reference evidence="1" key="2">
    <citation type="journal article" date="2022" name="New Phytol.">
        <title>Evolutionary transition to the ectomycorrhizal habit in the genomes of a hyperdiverse lineage of mushroom-forming fungi.</title>
        <authorList>
            <person name="Looney B."/>
            <person name="Miyauchi S."/>
            <person name="Morin E."/>
            <person name="Drula E."/>
            <person name="Courty P.E."/>
            <person name="Kohler A."/>
            <person name="Kuo A."/>
            <person name="LaButti K."/>
            <person name="Pangilinan J."/>
            <person name="Lipzen A."/>
            <person name="Riley R."/>
            <person name="Andreopoulos W."/>
            <person name="He G."/>
            <person name="Johnson J."/>
            <person name="Nolan M."/>
            <person name="Tritt A."/>
            <person name="Barry K.W."/>
            <person name="Grigoriev I.V."/>
            <person name="Nagy L.G."/>
            <person name="Hibbett D."/>
            <person name="Henrissat B."/>
            <person name="Matheny P.B."/>
            <person name="Labbe J."/>
            <person name="Martin F.M."/>
        </authorList>
    </citation>
    <scope>NUCLEOTIDE SEQUENCE</scope>
    <source>
        <strain evidence="1">FP105234-sp</strain>
    </source>
</reference>
<keyword evidence="2" id="KW-1185">Reference proteome</keyword>
<protein>
    <submittedName>
        <fullName evidence="1">Uncharacterized protein</fullName>
    </submittedName>
</protein>
<evidence type="ECO:0000313" key="1">
    <source>
        <dbReference type="EMBL" id="KAI0037550.1"/>
    </source>
</evidence>
<comment type="caution">
    <text evidence="1">The sequence shown here is derived from an EMBL/GenBank/DDBJ whole genome shotgun (WGS) entry which is preliminary data.</text>
</comment>
<dbReference type="Proteomes" id="UP000814033">
    <property type="component" value="Unassembled WGS sequence"/>
</dbReference>
<reference evidence="1" key="1">
    <citation type="submission" date="2021-02" db="EMBL/GenBank/DDBJ databases">
        <authorList>
            <consortium name="DOE Joint Genome Institute"/>
            <person name="Ahrendt S."/>
            <person name="Looney B.P."/>
            <person name="Miyauchi S."/>
            <person name="Morin E."/>
            <person name="Drula E."/>
            <person name="Courty P.E."/>
            <person name="Chicoki N."/>
            <person name="Fauchery L."/>
            <person name="Kohler A."/>
            <person name="Kuo A."/>
            <person name="Labutti K."/>
            <person name="Pangilinan J."/>
            <person name="Lipzen A."/>
            <person name="Riley R."/>
            <person name="Andreopoulos W."/>
            <person name="He G."/>
            <person name="Johnson J."/>
            <person name="Barry K.W."/>
            <person name="Grigoriev I.V."/>
            <person name="Nagy L."/>
            <person name="Hibbett D."/>
            <person name="Henrissat B."/>
            <person name="Matheny P.B."/>
            <person name="Labbe J."/>
            <person name="Martin F."/>
        </authorList>
    </citation>
    <scope>NUCLEOTIDE SEQUENCE</scope>
    <source>
        <strain evidence="1">FP105234-sp</strain>
    </source>
</reference>
<gene>
    <name evidence="1" type="ORF">FA95DRAFT_1614097</name>
</gene>
<proteinExistence type="predicted"/>
<dbReference type="EMBL" id="MU276865">
    <property type="protein sequence ID" value="KAI0037550.1"/>
    <property type="molecule type" value="Genomic_DNA"/>
</dbReference>
<organism evidence="1 2">
    <name type="scientific">Auriscalpium vulgare</name>
    <dbReference type="NCBI Taxonomy" id="40419"/>
    <lineage>
        <taxon>Eukaryota</taxon>
        <taxon>Fungi</taxon>
        <taxon>Dikarya</taxon>
        <taxon>Basidiomycota</taxon>
        <taxon>Agaricomycotina</taxon>
        <taxon>Agaricomycetes</taxon>
        <taxon>Russulales</taxon>
        <taxon>Auriscalpiaceae</taxon>
        <taxon>Auriscalpium</taxon>
    </lineage>
</organism>
<accession>A0ACB8R0W3</accession>
<name>A0ACB8R0W3_9AGAM</name>
<evidence type="ECO:0000313" key="2">
    <source>
        <dbReference type="Proteomes" id="UP000814033"/>
    </source>
</evidence>